<protein>
    <submittedName>
        <fullName evidence="2">Uncharacterized protein</fullName>
    </submittedName>
</protein>
<dbReference type="Proteomes" id="UP000275408">
    <property type="component" value="Unassembled WGS sequence"/>
</dbReference>
<accession>A0A3M6UT25</accession>
<dbReference type="EMBL" id="RCHS01000788">
    <property type="protein sequence ID" value="RMX56843.1"/>
    <property type="molecule type" value="Genomic_DNA"/>
</dbReference>
<feature type="compositionally biased region" description="Polar residues" evidence="1">
    <location>
        <begin position="952"/>
        <end position="980"/>
    </location>
</feature>
<feature type="region of interest" description="Disordered" evidence="1">
    <location>
        <begin position="1"/>
        <end position="41"/>
    </location>
</feature>
<keyword evidence="3" id="KW-1185">Reference proteome</keyword>
<feature type="region of interest" description="Disordered" evidence="1">
    <location>
        <begin position="895"/>
        <end position="916"/>
    </location>
</feature>
<comment type="caution">
    <text evidence="2">The sequence shown here is derived from an EMBL/GenBank/DDBJ whole genome shotgun (WGS) entry which is preliminary data.</text>
</comment>
<feature type="compositionally biased region" description="Basic and acidic residues" evidence="1">
    <location>
        <begin position="15"/>
        <end position="27"/>
    </location>
</feature>
<organism evidence="2 3">
    <name type="scientific">Pocillopora damicornis</name>
    <name type="common">Cauliflower coral</name>
    <name type="synonym">Millepora damicornis</name>
    <dbReference type="NCBI Taxonomy" id="46731"/>
    <lineage>
        <taxon>Eukaryota</taxon>
        <taxon>Metazoa</taxon>
        <taxon>Cnidaria</taxon>
        <taxon>Anthozoa</taxon>
        <taxon>Hexacorallia</taxon>
        <taxon>Scleractinia</taxon>
        <taxon>Astrocoeniina</taxon>
        <taxon>Pocilloporidae</taxon>
        <taxon>Pocillopora</taxon>
    </lineage>
</organism>
<feature type="region of interest" description="Disordered" evidence="1">
    <location>
        <begin position="132"/>
        <end position="166"/>
    </location>
</feature>
<feature type="region of interest" description="Disordered" evidence="1">
    <location>
        <begin position="943"/>
        <end position="980"/>
    </location>
</feature>
<feature type="compositionally biased region" description="Polar residues" evidence="1">
    <location>
        <begin position="28"/>
        <end position="41"/>
    </location>
</feature>
<reference evidence="2 3" key="1">
    <citation type="journal article" date="2018" name="Sci. Rep.">
        <title>Comparative analysis of the Pocillopora damicornis genome highlights role of immune system in coral evolution.</title>
        <authorList>
            <person name="Cunning R."/>
            <person name="Bay R.A."/>
            <person name="Gillette P."/>
            <person name="Baker A.C."/>
            <person name="Traylor-Knowles N."/>
        </authorList>
    </citation>
    <scope>NUCLEOTIDE SEQUENCE [LARGE SCALE GENOMIC DNA]</scope>
    <source>
        <strain evidence="2">RSMAS</strain>
        <tissue evidence="2">Whole animal</tissue>
    </source>
</reference>
<evidence type="ECO:0000313" key="2">
    <source>
        <dbReference type="EMBL" id="RMX56843.1"/>
    </source>
</evidence>
<sequence>MRKDRNSITEPYGESAKKFSSGDDDVSKVTQEYSTATPDSTNSTKVLLAKYRSGASGISVFCENAAYMITPYDMDGPQNDSDRWSFYGTKTLQSLLQQYLSETSVSSYTEIASHRQNVKAKELGSIFTEDVQEHESSLAPPPLLHRPTKRSLEQSQMSVASPDSKHPRLESCSAYFDHQRGGVLQEPFDVREQMFERTRSLENSLKPAFPPPPLLKQTVVNTNGRKSQITTHFNHKEIFHHTTAKWSTIMDSDQCGTKTASPDDATNSKRVLDHRLPIKDVANGRHPSPEGNGKQKVFTAQPVPRQITTDDHSSCGGYAFDHMAMPKIVAVHSVSKSTRDEDEWERNKAFISKVKAARDRSFHGGTPVEVHGQAREKLQEVLHLKTRPVISQDQQSFLQDHHLQKGTRQTSSTDLGDRSMDISFERFALYHLLSKFQGNVEQVKSVLRENLQKEWLEYSQGSIDPNKQTLSGVNLNELRKLYDVWCTLKKSQKKETRSGYLENILKSQDSEQYRVKTSCGLNFQKNHEVSQSNSQLSPSTQLFKAISLGYCSPRNLSKSAVHQTPVNPSPVSLNSQRVHNNVTVEKAESISMQHSPMIIQEKIYSFSRSSSLNGKIGSKSTFSPVLASYRDHDIKTAELIKHAQVQPKTNQVYACDDSQLTFDGPKRDGESAIIGHIRHVSRNSQRTDIEKETKSGANISLRASVLQHFPQTFSKPTKKESFPFVNSHTTTTFCNNFISSSCKESAQSDHQAAKKAMHLDARSIEIGSGHETKSSYLWRFKGGKLISDNMPILRTEKPVAEIDARTMNKIKEPEVVVKREGHAPGQQSCHRDSNWKSIPQGCPLVSSTAEQEHKKVCGAAASGKRCYCVLEPNCRAQRDKTSIDPLQSMQNMINRATESSPRHRPSQIHAQRPDTTEKTAKNIVANNSAQVYQRPSTIVRISTNAHDRQQSKETVSVSSNEQSGRQSAANFHFTTSSQEKKLSYTTVKVTSAANGNQEPTPSLLISPAAQSSSQNISNNEQFNGPSSAGLRAFGNVKEHSSANVHLSYDKQINQRPNSTDTHTQYNEPNTHQRIANRQEFFRDEEVNNLLIPRSQIKQQPGNDTGRVVSCTVRQTNQQRTQQSNTIANLDNTIPTGQLTNGSLVLSGGALANQQSNIQSTISKVSAKTVVRIAPKVESGANSEIEKPKKAATLIPIKSEKANDKQCSFVTPHPPKKQYTSLQQLANKVIETRQRIETESIPWKKKILKSLEAVLMKRLRKVERETGEQANLGGGKISETVKNKVGHQKEK</sequence>
<name>A0A3M6UT25_POCDA</name>
<gene>
    <name evidence="2" type="ORF">pdam_00006304</name>
</gene>
<feature type="compositionally biased region" description="Low complexity" evidence="1">
    <location>
        <begin position="1005"/>
        <end position="1018"/>
    </location>
</feature>
<feature type="region of interest" description="Disordered" evidence="1">
    <location>
        <begin position="1263"/>
        <end position="1290"/>
    </location>
</feature>
<proteinExistence type="predicted"/>
<feature type="region of interest" description="Disordered" evidence="1">
    <location>
        <begin position="992"/>
        <end position="1028"/>
    </location>
</feature>
<evidence type="ECO:0000256" key="1">
    <source>
        <dbReference type="SAM" id="MobiDB-lite"/>
    </source>
</evidence>
<dbReference type="OrthoDB" id="5972953at2759"/>
<feature type="compositionally biased region" description="Basic and acidic residues" evidence="1">
    <location>
        <begin position="1278"/>
        <end position="1290"/>
    </location>
</feature>
<evidence type="ECO:0000313" key="3">
    <source>
        <dbReference type="Proteomes" id="UP000275408"/>
    </source>
</evidence>